<proteinExistence type="predicted"/>
<evidence type="ECO:0008006" key="3">
    <source>
        <dbReference type="Google" id="ProtNLM"/>
    </source>
</evidence>
<dbReference type="SUPFAM" id="SSF56112">
    <property type="entry name" value="Protein kinase-like (PK-like)"/>
    <property type="match status" value="1"/>
</dbReference>
<comment type="caution">
    <text evidence="1">The sequence shown here is derived from an EMBL/GenBank/DDBJ whole genome shotgun (WGS) entry which is preliminary data.</text>
</comment>
<evidence type="ECO:0000313" key="1">
    <source>
        <dbReference type="EMBL" id="KAF7525430.1"/>
    </source>
</evidence>
<reference evidence="1" key="1">
    <citation type="submission" date="2020-02" db="EMBL/GenBank/DDBJ databases">
        <authorList>
            <person name="Lichtner F.J."/>
        </authorList>
    </citation>
    <scope>NUCLEOTIDE SEQUENCE</scope>
    <source>
        <strain evidence="1">G10</strain>
    </source>
</reference>
<gene>
    <name evidence="1" type="ORF">PCG10_004911</name>
</gene>
<accession>A0A9P5L459</accession>
<dbReference type="Proteomes" id="UP000701341">
    <property type="component" value="Unassembled WGS sequence"/>
</dbReference>
<protein>
    <recommendedName>
        <fullName evidence="3">Protein kinase domain-containing protein</fullName>
    </recommendedName>
</protein>
<dbReference type="EMBL" id="JAAOZQ010000029">
    <property type="protein sequence ID" value="KAF7525430.1"/>
    <property type="molecule type" value="Genomic_DNA"/>
</dbReference>
<name>A0A9P5L459_PENCR</name>
<dbReference type="Gene3D" id="1.10.510.10">
    <property type="entry name" value="Transferase(Phosphotransferase) domain 1"/>
    <property type="match status" value="1"/>
</dbReference>
<dbReference type="AlphaFoldDB" id="A0A9P5L459"/>
<evidence type="ECO:0000313" key="2">
    <source>
        <dbReference type="Proteomes" id="UP000701341"/>
    </source>
</evidence>
<sequence length="99" mass="12241">MPLEWWQHWEARSQFFDEHGYPIESYKENKWPTLEESLETGIQKWRRKMGGEIEEDEKFAFLDLMRRMLSFRPEERPTAEEVLMSDWMVKWALPDCEQR</sequence>
<dbReference type="InterPro" id="IPR011009">
    <property type="entry name" value="Kinase-like_dom_sf"/>
</dbReference>
<organism evidence="1 2">
    <name type="scientific">Penicillium crustosum</name>
    <name type="common">Blue mold fungus</name>
    <dbReference type="NCBI Taxonomy" id="36656"/>
    <lineage>
        <taxon>Eukaryota</taxon>
        <taxon>Fungi</taxon>
        <taxon>Dikarya</taxon>
        <taxon>Ascomycota</taxon>
        <taxon>Pezizomycotina</taxon>
        <taxon>Eurotiomycetes</taxon>
        <taxon>Eurotiomycetidae</taxon>
        <taxon>Eurotiales</taxon>
        <taxon>Aspergillaceae</taxon>
        <taxon>Penicillium</taxon>
    </lineage>
</organism>
<keyword evidence="2" id="KW-1185">Reference proteome</keyword>